<dbReference type="SUPFAM" id="SSF103481">
    <property type="entry name" value="Multidrug resistance efflux transporter EmrE"/>
    <property type="match status" value="1"/>
</dbReference>
<feature type="transmembrane region" description="Helical" evidence="1">
    <location>
        <begin position="121"/>
        <end position="139"/>
    </location>
</feature>
<sequence length="140" mass="14365">MQSWVIFALLSAVSAAFVAIFGKIGLAGVDTTVATTVRAAVMATFLVIMTASLGKAGLVASLPSKAIMFIVLSGIAGAVSWLFYFFALRHGPAAGVVALDRLSVVFVLVLAALFLGEGITWKTGVGAALVTVGAIFMSIR</sequence>
<keyword evidence="1" id="KW-1133">Transmembrane helix</keyword>
<dbReference type="PANTHER" id="PTHR22911:SF137">
    <property type="entry name" value="SOLUTE CARRIER FAMILY 35 MEMBER G2-RELATED"/>
    <property type="match status" value="1"/>
</dbReference>
<feature type="transmembrane region" description="Helical" evidence="1">
    <location>
        <begin position="93"/>
        <end position="115"/>
    </location>
</feature>
<accession>A0A1F5AZ97</accession>
<dbReference type="AlphaFoldDB" id="A0A1F5AZ97"/>
<gene>
    <name evidence="3" type="ORF">A2Z10_01035</name>
</gene>
<feature type="transmembrane region" description="Helical" evidence="1">
    <location>
        <begin position="6"/>
        <end position="27"/>
    </location>
</feature>
<keyword evidence="1" id="KW-0812">Transmembrane</keyword>
<evidence type="ECO:0000313" key="4">
    <source>
        <dbReference type="Proteomes" id="UP000176639"/>
    </source>
</evidence>
<feature type="domain" description="EamA" evidence="2">
    <location>
        <begin position="3"/>
        <end position="138"/>
    </location>
</feature>
<dbReference type="InterPro" id="IPR000620">
    <property type="entry name" value="EamA_dom"/>
</dbReference>
<evidence type="ECO:0000259" key="2">
    <source>
        <dbReference type="Pfam" id="PF00892"/>
    </source>
</evidence>
<name>A0A1F5AZ97_9BACT</name>
<dbReference type="PANTHER" id="PTHR22911">
    <property type="entry name" value="ACYL-MALONYL CONDENSING ENZYME-RELATED"/>
    <property type="match status" value="1"/>
</dbReference>
<comment type="caution">
    <text evidence="3">The sequence shown here is derived from an EMBL/GenBank/DDBJ whole genome shotgun (WGS) entry which is preliminary data.</text>
</comment>
<dbReference type="InterPro" id="IPR037185">
    <property type="entry name" value="EmrE-like"/>
</dbReference>
<dbReference type="GO" id="GO:0016020">
    <property type="term" value="C:membrane"/>
    <property type="evidence" value="ECO:0007669"/>
    <property type="project" value="InterPro"/>
</dbReference>
<dbReference type="Pfam" id="PF00892">
    <property type="entry name" value="EamA"/>
    <property type="match status" value="1"/>
</dbReference>
<reference evidence="3 4" key="1">
    <citation type="journal article" date="2016" name="Nat. Commun.">
        <title>Thousands of microbial genomes shed light on interconnected biogeochemical processes in an aquifer system.</title>
        <authorList>
            <person name="Anantharaman K."/>
            <person name="Brown C.T."/>
            <person name="Hug L.A."/>
            <person name="Sharon I."/>
            <person name="Castelle C.J."/>
            <person name="Probst A.J."/>
            <person name="Thomas B.C."/>
            <person name="Singh A."/>
            <person name="Wilkins M.J."/>
            <person name="Karaoz U."/>
            <person name="Brodie E.L."/>
            <person name="Williams K.H."/>
            <person name="Hubbard S.S."/>
            <person name="Banfield J.F."/>
        </authorList>
    </citation>
    <scope>NUCLEOTIDE SEQUENCE [LARGE SCALE GENOMIC DNA]</scope>
</reference>
<keyword evidence="1" id="KW-0472">Membrane</keyword>
<proteinExistence type="predicted"/>
<organism evidence="3 4">
    <name type="scientific">Candidatus Azambacteria bacterium RBG_16_47_10</name>
    <dbReference type="NCBI Taxonomy" id="1797292"/>
    <lineage>
        <taxon>Bacteria</taxon>
        <taxon>Candidatus Azamiibacteriota</taxon>
    </lineage>
</organism>
<feature type="transmembrane region" description="Helical" evidence="1">
    <location>
        <begin position="66"/>
        <end position="86"/>
    </location>
</feature>
<protein>
    <recommendedName>
        <fullName evidence="2">EamA domain-containing protein</fullName>
    </recommendedName>
</protein>
<evidence type="ECO:0000256" key="1">
    <source>
        <dbReference type="SAM" id="Phobius"/>
    </source>
</evidence>
<dbReference type="EMBL" id="MEYI01000030">
    <property type="protein sequence ID" value="OGD23718.1"/>
    <property type="molecule type" value="Genomic_DNA"/>
</dbReference>
<evidence type="ECO:0000313" key="3">
    <source>
        <dbReference type="EMBL" id="OGD23718.1"/>
    </source>
</evidence>
<feature type="transmembrane region" description="Helical" evidence="1">
    <location>
        <begin position="39"/>
        <end position="60"/>
    </location>
</feature>
<dbReference type="Proteomes" id="UP000176639">
    <property type="component" value="Unassembled WGS sequence"/>
</dbReference>